<keyword evidence="13" id="KW-1185">Reference proteome</keyword>
<feature type="disulfide bond" description="Redox-active" evidence="10">
    <location>
        <begin position="30"/>
        <end position="33"/>
    </location>
</feature>
<dbReference type="PANTHER" id="PTHR45663">
    <property type="entry name" value="GEO12009P1"/>
    <property type="match status" value="1"/>
</dbReference>
<evidence type="ECO:0000256" key="1">
    <source>
        <dbReference type="ARBA" id="ARBA00008987"/>
    </source>
</evidence>
<evidence type="ECO:0000259" key="11">
    <source>
        <dbReference type="PROSITE" id="PS51352"/>
    </source>
</evidence>
<accession>A0A8J6I2C1</accession>
<dbReference type="SUPFAM" id="SSF52833">
    <property type="entry name" value="Thioredoxin-like"/>
    <property type="match status" value="1"/>
</dbReference>
<dbReference type="Proteomes" id="UP000657177">
    <property type="component" value="Unassembled WGS sequence"/>
</dbReference>
<dbReference type="CDD" id="cd02947">
    <property type="entry name" value="TRX_family"/>
    <property type="match status" value="1"/>
</dbReference>
<feature type="active site" description="Nucleophile" evidence="9">
    <location>
        <position position="30"/>
    </location>
</feature>
<name>A0A8J6I2C1_9FIRM</name>
<gene>
    <name evidence="12" type="primary">trxA</name>
    <name evidence="12" type="ORF">G5B42_06310</name>
</gene>
<comment type="similarity">
    <text evidence="1 8">Belongs to the thioredoxin family.</text>
</comment>
<keyword evidence="5 10" id="KW-1015">Disulfide bond</keyword>
<organism evidence="12 13">
    <name type="scientific">Capillibacterium thermochitinicola</name>
    <dbReference type="NCBI Taxonomy" id="2699427"/>
    <lineage>
        <taxon>Bacteria</taxon>
        <taxon>Bacillati</taxon>
        <taxon>Bacillota</taxon>
        <taxon>Capillibacterium</taxon>
    </lineage>
</organism>
<dbReference type="GO" id="GO:0005829">
    <property type="term" value="C:cytosol"/>
    <property type="evidence" value="ECO:0007669"/>
    <property type="project" value="TreeGrafter"/>
</dbReference>
<keyword evidence="6 10" id="KW-0676">Redox-active center</keyword>
<feature type="site" description="Contributes to redox potential value" evidence="9">
    <location>
        <position position="31"/>
    </location>
</feature>
<evidence type="ECO:0000313" key="12">
    <source>
        <dbReference type="EMBL" id="MBA2133154.1"/>
    </source>
</evidence>
<feature type="site" description="Deprotonates C-terminal active site Cys" evidence="9">
    <location>
        <position position="24"/>
    </location>
</feature>
<keyword evidence="4" id="KW-0249">Electron transport</keyword>
<dbReference type="PROSITE" id="PS00194">
    <property type="entry name" value="THIOREDOXIN_1"/>
    <property type="match status" value="1"/>
</dbReference>
<keyword evidence="3" id="KW-0813">Transport</keyword>
<dbReference type="GO" id="GO:0015035">
    <property type="term" value="F:protein-disulfide reductase activity"/>
    <property type="evidence" value="ECO:0007669"/>
    <property type="project" value="UniProtKB-UniRule"/>
</dbReference>
<dbReference type="GO" id="GO:0045454">
    <property type="term" value="P:cell redox homeostasis"/>
    <property type="evidence" value="ECO:0007669"/>
    <property type="project" value="TreeGrafter"/>
</dbReference>
<dbReference type="PRINTS" id="PR00421">
    <property type="entry name" value="THIOREDOXIN"/>
</dbReference>
<evidence type="ECO:0000256" key="9">
    <source>
        <dbReference type="PIRSR" id="PIRSR000077-1"/>
    </source>
</evidence>
<reference evidence="12" key="1">
    <citation type="submission" date="2020-06" db="EMBL/GenBank/DDBJ databases">
        <title>Novel chitinolytic bacterium.</title>
        <authorList>
            <person name="Ungkulpasvich U."/>
            <person name="Kosugi A."/>
            <person name="Uke A."/>
        </authorList>
    </citation>
    <scope>NUCLEOTIDE SEQUENCE</scope>
    <source>
        <strain evidence="12">UUS1-1</strain>
    </source>
</reference>
<evidence type="ECO:0000313" key="13">
    <source>
        <dbReference type="Proteomes" id="UP000657177"/>
    </source>
</evidence>
<dbReference type="FunFam" id="3.40.30.10:FF:000001">
    <property type="entry name" value="Thioredoxin"/>
    <property type="match status" value="1"/>
</dbReference>
<protein>
    <recommendedName>
        <fullName evidence="2 7">Thioredoxin</fullName>
    </recommendedName>
</protein>
<evidence type="ECO:0000256" key="3">
    <source>
        <dbReference type="ARBA" id="ARBA00022448"/>
    </source>
</evidence>
<evidence type="ECO:0000256" key="4">
    <source>
        <dbReference type="ARBA" id="ARBA00022982"/>
    </source>
</evidence>
<dbReference type="InterPro" id="IPR013766">
    <property type="entry name" value="Thioredoxin_domain"/>
</dbReference>
<feature type="site" description="Contributes to redox potential value" evidence="9">
    <location>
        <position position="32"/>
    </location>
</feature>
<proteinExistence type="inferred from homology"/>
<evidence type="ECO:0000256" key="5">
    <source>
        <dbReference type="ARBA" id="ARBA00023157"/>
    </source>
</evidence>
<dbReference type="Pfam" id="PF00085">
    <property type="entry name" value="Thioredoxin"/>
    <property type="match status" value="1"/>
</dbReference>
<sequence>MALTLNQDNFKTEVLDYKGVAMVDFWAPWCGPCRMVAPIIDQLAEEYAGKVKIGKVNTDENMALSTQYQIMTIPTMLIFKDGKVVDTINGALPKQRIAAVLDKWIS</sequence>
<evidence type="ECO:0000256" key="2">
    <source>
        <dbReference type="ARBA" id="ARBA00020570"/>
    </source>
</evidence>
<feature type="active site" description="Nucleophile" evidence="9">
    <location>
        <position position="33"/>
    </location>
</feature>
<dbReference type="PANTHER" id="PTHR45663:SF11">
    <property type="entry name" value="GEO12009P1"/>
    <property type="match status" value="1"/>
</dbReference>
<dbReference type="RefSeq" id="WP_181339607.1">
    <property type="nucleotide sequence ID" value="NZ_JAAKDE010000012.1"/>
</dbReference>
<dbReference type="InterPro" id="IPR017937">
    <property type="entry name" value="Thioredoxin_CS"/>
</dbReference>
<dbReference type="InterPro" id="IPR005746">
    <property type="entry name" value="Thioredoxin"/>
</dbReference>
<evidence type="ECO:0000256" key="6">
    <source>
        <dbReference type="ARBA" id="ARBA00023284"/>
    </source>
</evidence>
<dbReference type="NCBIfam" id="TIGR01068">
    <property type="entry name" value="thioredoxin"/>
    <property type="match status" value="1"/>
</dbReference>
<comment type="caution">
    <text evidence="12">The sequence shown here is derived from an EMBL/GenBank/DDBJ whole genome shotgun (WGS) entry which is preliminary data.</text>
</comment>
<dbReference type="Gene3D" id="3.40.30.10">
    <property type="entry name" value="Glutaredoxin"/>
    <property type="match status" value="1"/>
</dbReference>
<dbReference type="EMBL" id="JAAKDE010000012">
    <property type="protein sequence ID" value="MBA2133154.1"/>
    <property type="molecule type" value="Genomic_DNA"/>
</dbReference>
<evidence type="ECO:0000256" key="8">
    <source>
        <dbReference type="PIRNR" id="PIRNR000077"/>
    </source>
</evidence>
<dbReference type="InterPro" id="IPR036249">
    <property type="entry name" value="Thioredoxin-like_sf"/>
</dbReference>
<dbReference type="PROSITE" id="PS51352">
    <property type="entry name" value="THIOREDOXIN_2"/>
    <property type="match status" value="1"/>
</dbReference>
<evidence type="ECO:0000256" key="10">
    <source>
        <dbReference type="PIRSR" id="PIRSR000077-4"/>
    </source>
</evidence>
<dbReference type="AlphaFoldDB" id="A0A8J6I2C1"/>
<dbReference type="PIRSF" id="PIRSF000077">
    <property type="entry name" value="Thioredoxin"/>
    <property type="match status" value="1"/>
</dbReference>
<feature type="domain" description="Thioredoxin" evidence="11">
    <location>
        <begin position="1"/>
        <end position="106"/>
    </location>
</feature>
<evidence type="ECO:0000256" key="7">
    <source>
        <dbReference type="NCBIfam" id="TIGR01068"/>
    </source>
</evidence>